<evidence type="ECO:0000256" key="3">
    <source>
        <dbReference type="ARBA" id="ARBA00022475"/>
    </source>
</evidence>
<organism evidence="11 12">
    <name type="scientific">Aquisalinus flavus</name>
    <dbReference type="NCBI Taxonomy" id="1526572"/>
    <lineage>
        <taxon>Bacteria</taxon>
        <taxon>Pseudomonadati</taxon>
        <taxon>Pseudomonadota</taxon>
        <taxon>Alphaproteobacteria</taxon>
        <taxon>Parvularculales</taxon>
        <taxon>Parvularculaceae</taxon>
        <taxon>Aquisalinus</taxon>
    </lineage>
</organism>
<evidence type="ECO:0000256" key="2">
    <source>
        <dbReference type="ARBA" id="ARBA00022448"/>
    </source>
</evidence>
<evidence type="ECO:0000256" key="8">
    <source>
        <dbReference type="ARBA" id="ARBA00038436"/>
    </source>
</evidence>
<evidence type="ECO:0000256" key="6">
    <source>
        <dbReference type="ARBA" id="ARBA00022989"/>
    </source>
</evidence>
<accession>A0A8J2Y6H0</accession>
<comment type="similarity">
    <text evidence="8 9">Belongs to the TRAP transporter small permease family.</text>
</comment>
<feature type="transmembrane region" description="Helical" evidence="9">
    <location>
        <begin position="55"/>
        <end position="75"/>
    </location>
</feature>
<dbReference type="Proteomes" id="UP000613582">
    <property type="component" value="Unassembled WGS sequence"/>
</dbReference>
<feature type="transmembrane region" description="Helical" evidence="9">
    <location>
        <begin position="125"/>
        <end position="151"/>
    </location>
</feature>
<evidence type="ECO:0000313" key="12">
    <source>
        <dbReference type="Proteomes" id="UP000613582"/>
    </source>
</evidence>
<keyword evidence="7 9" id="KW-0472">Membrane</keyword>
<comment type="subcellular location">
    <subcellularLocation>
        <location evidence="1 9">Cell inner membrane</location>
        <topology evidence="1 9">Multi-pass membrane protein</topology>
    </subcellularLocation>
</comment>
<dbReference type="GO" id="GO:0022857">
    <property type="term" value="F:transmembrane transporter activity"/>
    <property type="evidence" value="ECO:0007669"/>
    <property type="project" value="UniProtKB-UniRule"/>
</dbReference>
<evidence type="ECO:0000313" key="11">
    <source>
        <dbReference type="EMBL" id="GGD02966.1"/>
    </source>
</evidence>
<evidence type="ECO:0000256" key="5">
    <source>
        <dbReference type="ARBA" id="ARBA00022692"/>
    </source>
</evidence>
<dbReference type="InterPro" id="IPR007387">
    <property type="entry name" value="TRAP_DctQ"/>
</dbReference>
<dbReference type="RefSeq" id="WP_229731406.1">
    <property type="nucleotide sequence ID" value="NZ_BMGH01000001.1"/>
</dbReference>
<keyword evidence="6 9" id="KW-1133">Transmembrane helix</keyword>
<keyword evidence="4 9" id="KW-0997">Cell inner membrane</keyword>
<dbReference type="Pfam" id="PF04290">
    <property type="entry name" value="DctQ"/>
    <property type="match status" value="1"/>
</dbReference>
<evidence type="ECO:0000256" key="9">
    <source>
        <dbReference type="RuleBase" id="RU369079"/>
    </source>
</evidence>
<dbReference type="EMBL" id="BMGH01000001">
    <property type="protein sequence ID" value="GGD02966.1"/>
    <property type="molecule type" value="Genomic_DNA"/>
</dbReference>
<keyword evidence="12" id="KW-1185">Reference proteome</keyword>
<protein>
    <recommendedName>
        <fullName evidence="9">TRAP transporter small permease protein</fullName>
    </recommendedName>
</protein>
<evidence type="ECO:0000259" key="10">
    <source>
        <dbReference type="Pfam" id="PF04290"/>
    </source>
</evidence>
<keyword evidence="3" id="KW-1003">Cell membrane</keyword>
<name>A0A8J2Y6H0_9PROT</name>
<dbReference type="PANTHER" id="PTHR35011:SF4">
    <property type="entry name" value="SLL1102 PROTEIN"/>
    <property type="match status" value="1"/>
</dbReference>
<dbReference type="InterPro" id="IPR055348">
    <property type="entry name" value="DctQ"/>
</dbReference>
<comment type="subunit">
    <text evidence="9">The complex comprises the extracytoplasmic solute receptor protein and the two transmembrane proteins.</text>
</comment>
<comment type="caution">
    <text evidence="11">The sequence shown here is derived from an EMBL/GenBank/DDBJ whole genome shotgun (WGS) entry which is preliminary data.</text>
</comment>
<dbReference type="PANTHER" id="PTHR35011">
    <property type="entry name" value="2,3-DIKETO-L-GULONATE TRAP TRANSPORTER SMALL PERMEASE PROTEIN YIAM"/>
    <property type="match status" value="1"/>
</dbReference>
<feature type="transmembrane region" description="Helical" evidence="9">
    <location>
        <begin position="171"/>
        <end position="192"/>
    </location>
</feature>
<dbReference type="AlphaFoldDB" id="A0A8J2Y6H0"/>
<evidence type="ECO:0000256" key="4">
    <source>
        <dbReference type="ARBA" id="ARBA00022519"/>
    </source>
</evidence>
<keyword evidence="5 9" id="KW-0812">Transmembrane</keyword>
<gene>
    <name evidence="11" type="ORF">GCM10011342_09960</name>
</gene>
<proteinExistence type="inferred from homology"/>
<reference evidence="11" key="2">
    <citation type="submission" date="2020-09" db="EMBL/GenBank/DDBJ databases">
        <authorList>
            <person name="Sun Q."/>
            <person name="Zhou Y."/>
        </authorList>
    </citation>
    <scope>NUCLEOTIDE SEQUENCE</scope>
    <source>
        <strain evidence="11">CGMCC 1.12921</strain>
    </source>
</reference>
<evidence type="ECO:0000256" key="1">
    <source>
        <dbReference type="ARBA" id="ARBA00004429"/>
    </source>
</evidence>
<evidence type="ECO:0000256" key="7">
    <source>
        <dbReference type="ARBA" id="ARBA00023136"/>
    </source>
</evidence>
<feature type="transmembrane region" description="Helical" evidence="9">
    <location>
        <begin position="87"/>
        <end position="105"/>
    </location>
</feature>
<keyword evidence="2 9" id="KW-0813">Transport</keyword>
<dbReference type="GO" id="GO:0005886">
    <property type="term" value="C:plasma membrane"/>
    <property type="evidence" value="ECO:0007669"/>
    <property type="project" value="UniProtKB-SubCell"/>
</dbReference>
<comment type="function">
    <text evidence="9">Part of the tripartite ATP-independent periplasmic (TRAP) transport system.</text>
</comment>
<reference evidence="11" key="1">
    <citation type="journal article" date="2014" name="Int. J. Syst. Evol. Microbiol.">
        <title>Complete genome sequence of Corynebacterium casei LMG S-19264T (=DSM 44701T), isolated from a smear-ripened cheese.</title>
        <authorList>
            <consortium name="US DOE Joint Genome Institute (JGI-PGF)"/>
            <person name="Walter F."/>
            <person name="Albersmeier A."/>
            <person name="Kalinowski J."/>
            <person name="Ruckert C."/>
        </authorList>
    </citation>
    <scope>NUCLEOTIDE SEQUENCE</scope>
    <source>
        <strain evidence="11">CGMCC 1.12921</strain>
    </source>
</reference>
<feature type="domain" description="Tripartite ATP-independent periplasmic transporters DctQ component" evidence="10">
    <location>
        <begin position="63"/>
        <end position="190"/>
    </location>
</feature>
<sequence>MLDLVGDMLMLAALCGCALLLLPALTLALRTPFLFRLTDTLAALCAQIVAGVSKVVMWAGLAIVLIQVAVVIMRYVFGVNHIWLQELIVWLFGVMFLMTAAYALLSDEHVRVDIFYRDASPRRKALVNFIGTYLFLFPVCILIVWAAGPYIFRAWDVLEGSRETSGLPGVFLLKSMIPAFAILLALAGFALASQSVAVLSGRSAEEKG</sequence>